<protein>
    <recommendedName>
        <fullName evidence="3">GED domain-containing protein</fullName>
    </recommendedName>
</protein>
<dbReference type="VEuPathDB" id="FungiDB:HpaG814495"/>
<reference evidence="1" key="2">
    <citation type="submission" date="2015-06" db="UniProtKB">
        <authorList>
            <consortium name="EnsemblProtists"/>
        </authorList>
    </citation>
    <scope>IDENTIFICATION</scope>
    <source>
        <strain evidence="1">Emoy2</strain>
    </source>
</reference>
<dbReference type="STRING" id="559515.M4C5W6"/>
<dbReference type="EMBL" id="JH598498">
    <property type="status" value="NOT_ANNOTATED_CDS"/>
    <property type="molecule type" value="Genomic_DNA"/>
</dbReference>
<dbReference type="AlphaFoldDB" id="M4C5W6"/>
<dbReference type="eggNOG" id="ENOG502SD5S">
    <property type="taxonomic scope" value="Eukaryota"/>
</dbReference>
<dbReference type="HOGENOM" id="CLU_1725938_0_0_1"/>
<dbReference type="EnsemblProtists" id="HpaT814495">
    <property type="protein sequence ID" value="HpaP814495"/>
    <property type="gene ID" value="HpaG814495"/>
</dbReference>
<keyword evidence="2" id="KW-1185">Reference proteome</keyword>
<accession>M4C5W6</accession>
<proteinExistence type="predicted"/>
<organism evidence="1 2">
    <name type="scientific">Hyaloperonospora arabidopsidis (strain Emoy2)</name>
    <name type="common">Downy mildew agent</name>
    <name type="synonym">Peronospora arabidopsidis</name>
    <dbReference type="NCBI Taxonomy" id="559515"/>
    <lineage>
        <taxon>Eukaryota</taxon>
        <taxon>Sar</taxon>
        <taxon>Stramenopiles</taxon>
        <taxon>Oomycota</taxon>
        <taxon>Peronosporomycetes</taxon>
        <taxon>Peronosporales</taxon>
        <taxon>Peronosporaceae</taxon>
        <taxon>Hyaloperonospora</taxon>
    </lineage>
</organism>
<dbReference type="Proteomes" id="UP000011713">
    <property type="component" value="Unassembled WGS sequence"/>
</dbReference>
<evidence type="ECO:0000313" key="2">
    <source>
        <dbReference type="Proteomes" id="UP000011713"/>
    </source>
</evidence>
<name>M4C5W6_HYAAE</name>
<dbReference type="Gene3D" id="1.20.120.1240">
    <property type="entry name" value="Dynamin, middle domain"/>
    <property type="match status" value="1"/>
</dbReference>
<evidence type="ECO:0000313" key="1">
    <source>
        <dbReference type="EnsemblProtists" id="HpaP814495"/>
    </source>
</evidence>
<sequence>MRLVLEGEGRPYTQDKRLFAELDQEHLKAFREQMNTSIQADDSGNVDLAELMKVVEAATPSMEDREALDMQAALQAYFKVAVARFADEIPMRLNDLILMRFVDEMTNELNGLTDATLKMAERRQLKEEFVCLVNAKKEIEFVC</sequence>
<dbReference type="OMA" id="ECEAVEM"/>
<evidence type="ECO:0008006" key="3">
    <source>
        <dbReference type="Google" id="ProtNLM"/>
    </source>
</evidence>
<dbReference type="InParanoid" id="M4C5W6"/>
<reference evidence="2" key="1">
    <citation type="journal article" date="2010" name="Science">
        <title>Signatures of adaptation to obligate biotrophy in the Hyaloperonospora arabidopsidis genome.</title>
        <authorList>
            <person name="Baxter L."/>
            <person name="Tripathy S."/>
            <person name="Ishaque N."/>
            <person name="Boot N."/>
            <person name="Cabral A."/>
            <person name="Kemen E."/>
            <person name="Thines M."/>
            <person name="Ah-Fong A."/>
            <person name="Anderson R."/>
            <person name="Badejoko W."/>
            <person name="Bittner-Eddy P."/>
            <person name="Boore J.L."/>
            <person name="Chibucos M.C."/>
            <person name="Coates M."/>
            <person name="Dehal P."/>
            <person name="Delehaunty K."/>
            <person name="Dong S."/>
            <person name="Downton P."/>
            <person name="Dumas B."/>
            <person name="Fabro G."/>
            <person name="Fronick C."/>
            <person name="Fuerstenberg S.I."/>
            <person name="Fulton L."/>
            <person name="Gaulin E."/>
            <person name="Govers F."/>
            <person name="Hughes L."/>
            <person name="Humphray S."/>
            <person name="Jiang R.H."/>
            <person name="Judelson H."/>
            <person name="Kamoun S."/>
            <person name="Kyung K."/>
            <person name="Meijer H."/>
            <person name="Minx P."/>
            <person name="Morris P."/>
            <person name="Nelson J."/>
            <person name="Phuntumart V."/>
            <person name="Qutob D."/>
            <person name="Rehmany A."/>
            <person name="Rougon-Cardoso A."/>
            <person name="Ryden P."/>
            <person name="Torto-Alalibo T."/>
            <person name="Studholme D."/>
            <person name="Wang Y."/>
            <person name="Win J."/>
            <person name="Wood J."/>
            <person name="Clifton S.W."/>
            <person name="Rogers J."/>
            <person name="Van den Ackerveken G."/>
            <person name="Jones J.D."/>
            <person name="McDowell J.M."/>
            <person name="Beynon J."/>
            <person name="Tyler B.M."/>
        </authorList>
    </citation>
    <scope>NUCLEOTIDE SEQUENCE [LARGE SCALE GENOMIC DNA]</scope>
    <source>
        <strain evidence="2">Emoy2</strain>
    </source>
</reference>